<protein>
    <submittedName>
        <fullName evidence="2">Alpha/beta hydrolase</fullName>
    </submittedName>
</protein>
<dbReference type="PANTHER" id="PTHR43798">
    <property type="entry name" value="MONOACYLGLYCEROL LIPASE"/>
    <property type="match status" value="1"/>
</dbReference>
<dbReference type="PANTHER" id="PTHR43798:SF33">
    <property type="entry name" value="HYDROLASE, PUTATIVE (AFU_ORTHOLOGUE AFUA_2G14860)-RELATED"/>
    <property type="match status" value="1"/>
</dbReference>
<dbReference type="Gene3D" id="3.40.50.1820">
    <property type="entry name" value="alpha/beta hydrolase"/>
    <property type="match status" value="1"/>
</dbReference>
<dbReference type="GO" id="GO:0016020">
    <property type="term" value="C:membrane"/>
    <property type="evidence" value="ECO:0007669"/>
    <property type="project" value="TreeGrafter"/>
</dbReference>
<gene>
    <name evidence="2" type="ORF">IAA98_08330</name>
</gene>
<evidence type="ECO:0000313" key="3">
    <source>
        <dbReference type="Proteomes" id="UP000886842"/>
    </source>
</evidence>
<dbReference type="AlphaFoldDB" id="A0A9D1GYQ2"/>
<reference evidence="2" key="1">
    <citation type="submission" date="2020-10" db="EMBL/GenBank/DDBJ databases">
        <authorList>
            <person name="Gilroy R."/>
        </authorList>
    </citation>
    <scope>NUCLEOTIDE SEQUENCE</scope>
    <source>
        <strain evidence="2">ChiGjej1B1-24693</strain>
    </source>
</reference>
<dbReference type="GO" id="GO:0016787">
    <property type="term" value="F:hydrolase activity"/>
    <property type="evidence" value="ECO:0007669"/>
    <property type="project" value="UniProtKB-KW"/>
</dbReference>
<dbReference type="EMBL" id="DVLP01000247">
    <property type="protein sequence ID" value="HIT75577.1"/>
    <property type="molecule type" value="Genomic_DNA"/>
</dbReference>
<dbReference type="InterPro" id="IPR050266">
    <property type="entry name" value="AB_hydrolase_sf"/>
</dbReference>
<name>A0A9D1GYQ2_9ACTN</name>
<proteinExistence type="predicted"/>
<dbReference type="PRINTS" id="PR00111">
    <property type="entry name" value="ABHYDROLASE"/>
</dbReference>
<feature type="domain" description="AB hydrolase-1" evidence="1">
    <location>
        <begin position="8"/>
        <end position="228"/>
    </location>
</feature>
<reference evidence="2" key="2">
    <citation type="journal article" date="2021" name="PeerJ">
        <title>Extensive microbial diversity within the chicken gut microbiome revealed by metagenomics and culture.</title>
        <authorList>
            <person name="Gilroy R."/>
            <person name="Ravi A."/>
            <person name="Getino M."/>
            <person name="Pursley I."/>
            <person name="Horton D.L."/>
            <person name="Alikhan N.F."/>
            <person name="Baker D."/>
            <person name="Gharbi K."/>
            <person name="Hall N."/>
            <person name="Watson M."/>
            <person name="Adriaenssens E.M."/>
            <person name="Foster-Nyarko E."/>
            <person name="Jarju S."/>
            <person name="Secka A."/>
            <person name="Antonio M."/>
            <person name="Oren A."/>
            <person name="Chaudhuri R.R."/>
            <person name="La Ragione R."/>
            <person name="Hildebrand F."/>
            <person name="Pallen M.J."/>
        </authorList>
    </citation>
    <scope>NUCLEOTIDE SEQUENCE</scope>
    <source>
        <strain evidence="2">ChiGjej1B1-24693</strain>
    </source>
</reference>
<comment type="caution">
    <text evidence="2">The sequence shown here is derived from an EMBL/GenBank/DDBJ whole genome shotgun (WGS) entry which is preliminary data.</text>
</comment>
<dbReference type="InterPro" id="IPR000073">
    <property type="entry name" value="AB_hydrolase_1"/>
</dbReference>
<evidence type="ECO:0000259" key="1">
    <source>
        <dbReference type="Pfam" id="PF12697"/>
    </source>
</evidence>
<dbReference type="Pfam" id="PF12697">
    <property type="entry name" value="Abhydrolase_6"/>
    <property type="match status" value="1"/>
</dbReference>
<dbReference type="Proteomes" id="UP000886842">
    <property type="component" value="Unassembled WGS sequence"/>
</dbReference>
<evidence type="ECO:0000313" key="2">
    <source>
        <dbReference type="EMBL" id="HIT75577.1"/>
    </source>
</evidence>
<dbReference type="SUPFAM" id="SSF53474">
    <property type="entry name" value="alpha/beta-Hydrolases"/>
    <property type="match status" value="1"/>
</dbReference>
<accession>A0A9D1GYQ2</accession>
<sequence length="244" mass="26704">MRTPEPLVVLLHGTRMSSAVWQPYRPLLPGIEICAPDLPGHGDRVGEEFTLATVEAVIDRAVAQRRPGQPVLLAGHSLGGYLASWWAWRHPDQVDALVLLGATADPRSRWAGAYRWFARLVPRVRPERLATFSNRLMWLVGARGDKAAALPDASGYAVLPQAWDLVMTHCSPDLLRVLDCPVVLANGQWDQMRADVAAHAAAAKRSRVVTVPRATHLMPITHPRQVAAIIAETVDELSGPADRP</sequence>
<keyword evidence="2" id="KW-0378">Hydrolase</keyword>
<organism evidence="2 3">
    <name type="scientific">Candidatus Avipropionibacterium avicola</name>
    <dbReference type="NCBI Taxonomy" id="2840701"/>
    <lineage>
        <taxon>Bacteria</taxon>
        <taxon>Bacillati</taxon>
        <taxon>Actinomycetota</taxon>
        <taxon>Actinomycetes</taxon>
        <taxon>Propionibacteriales</taxon>
        <taxon>Propionibacteriaceae</taxon>
        <taxon>Propionibacteriaceae incertae sedis</taxon>
        <taxon>Candidatus Avipropionibacterium</taxon>
    </lineage>
</organism>
<dbReference type="InterPro" id="IPR029058">
    <property type="entry name" value="AB_hydrolase_fold"/>
</dbReference>